<accession>U4L3B7</accession>
<evidence type="ECO:0000313" key="3">
    <source>
        <dbReference type="EMBL" id="CCX10023.1"/>
    </source>
</evidence>
<reference evidence="3 4" key="1">
    <citation type="journal article" date="2013" name="PLoS Genet.">
        <title>The genome and development-dependent transcriptomes of Pyronema confluens: a window into fungal evolution.</title>
        <authorList>
            <person name="Traeger S."/>
            <person name="Altegoer F."/>
            <person name="Freitag M."/>
            <person name="Gabaldon T."/>
            <person name="Kempken F."/>
            <person name="Kumar A."/>
            <person name="Marcet-Houben M."/>
            <person name="Poggeler S."/>
            <person name="Stajich J.E."/>
            <person name="Nowrousian M."/>
        </authorList>
    </citation>
    <scope>NUCLEOTIDE SEQUENCE [LARGE SCALE GENOMIC DNA]</scope>
    <source>
        <strain evidence="4">CBS 100304</strain>
        <tissue evidence="3">Vegetative mycelium</tissue>
    </source>
</reference>
<keyword evidence="1" id="KW-0175">Coiled coil</keyword>
<evidence type="ECO:0000256" key="2">
    <source>
        <dbReference type="SAM" id="MobiDB-lite"/>
    </source>
</evidence>
<feature type="region of interest" description="Disordered" evidence="2">
    <location>
        <begin position="173"/>
        <end position="196"/>
    </location>
</feature>
<name>U4L3B7_PYROM</name>
<protein>
    <submittedName>
        <fullName evidence="3">Uncharacterized protein</fullName>
    </submittedName>
</protein>
<organism evidence="3 4">
    <name type="scientific">Pyronema omphalodes (strain CBS 100304)</name>
    <name type="common">Pyronema confluens</name>
    <dbReference type="NCBI Taxonomy" id="1076935"/>
    <lineage>
        <taxon>Eukaryota</taxon>
        <taxon>Fungi</taxon>
        <taxon>Dikarya</taxon>
        <taxon>Ascomycota</taxon>
        <taxon>Pezizomycotina</taxon>
        <taxon>Pezizomycetes</taxon>
        <taxon>Pezizales</taxon>
        <taxon>Pyronemataceae</taxon>
        <taxon>Pyronema</taxon>
    </lineage>
</organism>
<evidence type="ECO:0000256" key="1">
    <source>
        <dbReference type="SAM" id="Coils"/>
    </source>
</evidence>
<keyword evidence="4" id="KW-1185">Reference proteome</keyword>
<dbReference type="AlphaFoldDB" id="U4L3B7"/>
<dbReference type="Proteomes" id="UP000018144">
    <property type="component" value="Unassembled WGS sequence"/>
</dbReference>
<feature type="coiled-coil region" evidence="1">
    <location>
        <begin position="90"/>
        <end position="143"/>
    </location>
</feature>
<evidence type="ECO:0000313" key="4">
    <source>
        <dbReference type="Proteomes" id="UP000018144"/>
    </source>
</evidence>
<dbReference type="EMBL" id="HF935502">
    <property type="protein sequence ID" value="CCX10023.1"/>
    <property type="molecule type" value="Genomic_DNA"/>
</dbReference>
<proteinExistence type="predicted"/>
<gene>
    <name evidence="3" type="ORF">PCON_09616</name>
</gene>
<sequence length="196" mass="22700">MSGNIYHNGTAPIPFNEYFNRAPNALQIQPRNRYTPNDAPLVLVPLTGTICTTCGDYDLWGRTRRGGGELQPIVPAPIRQPVWNEQHPLIQLMQQSHGDLKEKIDEVKQQNDTTHRFLTANIMQNMQAMQASTKEQIEQSNAKLMGELLPAINDIKIKQQEIAEAQRRRDLYRPLYRPDYRPPYNRPQGHGRYDYY</sequence>